<dbReference type="Pfam" id="PF08477">
    <property type="entry name" value="Roc"/>
    <property type="match status" value="1"/>
</dbReference>
<dbReference type="SMART" id="SM00175">
    <property type="entry name" value="RAB"/>
    <property type="match status" value="1"/>
</dbReference>
<accession>A0AA90TY39</accession>
<dbReference type="PANTHER" id="PTHR48053">
    <property type="entry name" value="LEUCINE RICH REPEAT FAMILY PROTEIN, EXPRESSED"/>
    <property type="match status" value="1"/>
</dbReference>
<dbReference type="PRINTS" id="PR00449">
    <property type="entry name" value="RASTRNSFRMNG"/>
</dbReference>
<dbReference type="PANTHER" id="PTHR48053:SF71">
    <property type="entry name" value="LEUCINE RICH REPEAT FAMILY PROTEIN, EXPRESSED"/>
    <property type="match status" value="1"/>
</dbReference>
<keyword evidence="5" id="KW-0808">Transferase</keyword>
<dbReference type="InterPro" id="IPR027417">
    <property type="entry name" value="P-loop_NTPase"/>
</dbReference>
<dbReference type="EMBL" id="JAVDQI010000001">
    <property type="protein sequence ID" value="MDR6221784.1"/>
    <property type="molecule type" value="Genomic_DNA"/>
</dbReference>
<comment type="subcellular location">
    <subcellularLocation>
        <location evidence="1">Membrane</location>
        <topology evidence="1">Single-pass membrane protein</topology>
    </subcellularLocation>
</comment>
<dbReference type="GO" id="GO:0005524">
    <property type="term" value="F:ATP binding"/>
    <property type="evidence" value="ECO:0007669"/>
    <property type="project" value="UniProtKB-KW"/>
</dbReference>
<proteinExistence type="predicted"/>
<evidence type="ECO:0000313" key="16">
    <source>
        <dbReference type="EMBL" id="MDR6221784.1"/>
    </source>
</evidence>
<feature type="domain" description="Roc" evidence="15">
    <location>
        <begin position="522"/>
        <end position="687"/>
    </location>
</feature>
<keyword evidence="3" id="KW-0723">Serine/threonine-protein kinase</keyword>
<dbReference type="InterPro" id="IPR051716">
    <property type="entry name" value="Plant_RL_S/T_kinase"/>
</dbReference>
<keyword evidence="9" id="KW-0418">Kinase</keyword>
<dbReference type="Gene3D" id="3.80.10.10">
    <property type="entry name" value="Ribonuclease Inhibitor"/>
    <property type="match status" value="4"/>
</dbReference>
<evidence type="ECO:0000256" key="11">
    <source>
        <dbReference type="ARBA" id="ARBA00023134"/>
    </source>
</evidence>
<reference evidence="16 17" key="1">
    <citation type="submission" date="2023-07" db="EMBL/GenBank/DDBJ databases">
        <title>Genomic Encyclopedia of Type Strains, Phase IV (KMG-IV): sequencing the most valuable type-strain genomes for metagenomic binning, comparative biology and taxonomic classification.</title>
        <authorList>
            <person name="Goeker M."/>
        </authorList>
    </citation>
    <scope>NUCLEOTIDE SEQUENCE [LARGE SCALE GENOMIC DNA]</scope>
    <source>
        <strain evidence="16 17">DSM 17273</strain>
    </source>
</reference>
<protein>
    <recommendedName>
        <fullName evidence="2">non-specific serine/threonine protein kinase</fullName>
        <ecNumber evidence="2">2.7.11.1</ecNumber>
    </recommendedName>
</protein>
<evidence type="ECO:0000256" key="8">
    <source>
        <dbReference type="ARBA" id="ARBA00022741"/>
    </source>
</evidence>
<organism evidence="16 17">
    <name type="scientific">Methanococcoides alaskense</name>
    <dbReference type="NCBI Taxonomy" id="325778"/>
    <lineage>
        <taxon>Archaea</taxon>
        <taxon>Methanobacteriati</taxon>
        <taxon>Methanobacteriota</taxon>
        <taxon>Stenosarchaea group</taxon>
        <taxon>Methanomicrobia</taxon>
        <taxon>Methanosarcinales</taxon>
        <taxon>Methanosarcinaceae</taxon>
        <taxon>Methanococcoides</taxon>
    </lineage>
</organism>
<dbReference type="InterPro" id="IPR001611">
    <property type="entry name" value="Leu-rich_rpt"/>
</dbReference>
<gene>
    <name evidence="16" type="ORF">J2750_000216</name>
</gene>
<evidence type="ECO:0000256" key="5">
    <source>
        <dbReference type="ARBA" id="ARBA00022679"/>
    </source>
</evidence>
<dbReference type="PROSITE" id="PS51450">
    <property type="entry name" value="LRR"/>
    <property type="match status" value="18"/>
</dbReference>
<keyword evidence="11" id="KW-0342">GTP-binding</keyword>
<sequence length="1128" mass="128239">MTNEKVMQLIREAALNNLTTLYLSNNKLTQLPPEIVEIKNLRILFLSNNRFTQFPMELVELKNLIVLDLSSNRLTQFPMELVELKNLKTLFLSDNQFTQLPPEIVELTNLTTLDLSGNQLTQLPPEIVEFKNLTTLDLSGNQLTQLPLEIVELKNLTTLVLSDNQLTQLPLEIVELTNLTTLELSNNQLTQLPPEIVELTNLTTLELSNNQLTQLPSEIVELTNLTTLDLSNNQLTQLPQEIIYLQNLTNFHLIGNKLKQLPMELGELKNLTILDLSGNWLKQLPMELAELKNLTRLYLASNRLKQLPIELGELKNLTELSLSDNQLLQLPPEIVELKNLTILDLSDNQLTQLPPEIVELKNLTELSLSDNKLTQLPSEIVELKNLTTLDLSANQLTQFPMEIVELKNLTVLALGANELTQLPIELGELKNLTALYLYFNKLTQLPSEIAELKNLTTLELSNNQLTQLPPKIIELGLDFKFNFADFDGIFLQENPLENPPIDIIKRGRSALVEYFSSLENEEKMPINEVKVLLVGYGGAGKTSLVKRLVDDKFNEHESQTPGISITNWNVTEKDKDIKINLWDFGGQEIMHATHQFFLSKRSLYILVLDGRKDEKTEYWLKHIESLGGDSPIFVVLNKIDENPGFEVNRKFLQDKYPSISDFYPISCKDNEGINILFSDLKKELVNIKHIETTWPKSWFNVKNKLENMTQHFISYNNYKQICNEEGITENTAQTTLIDFLNDLGIALNFKDFDLKDTHVLEPKWITSAVYKIINSKKLANCNGVLDLKFIESILQNKDEDDYYYPAEKYTFIINLMKRFELCYSIGTEKILVPDLLEIGEPEFNFDYEDKISFLIDYNDFLPKSILPRFIVKMNEDIKGNLRWRTGVVLENKKYDSCAVVKSDDDAKKIYIDVAGTQKRDYFSIILNNFRIINSSFPNLNAIEKVPLPDNPKIAISYLHLIKLESLKKPTYIPEGADREYSVGKLLGNVNVESIIETKIAEGGSTITHIGDTHYHNGMEVIGAQGQNARGNVNMDNFSQIWQVNKERIKLGELAEELINLKVAMQENAESGDQYESITNVVHAKESAEKGDGPITMEYLSKAGKWAYTIADKIGAPMAVAALASALGF</sequence>
<dbReference type="Pfam" id="PF16095">
    <property type="entry name" value="COR-A"/>
    <property type="match status" value="1"/>
</dbReference>
<dbReference type="GO" id="GO:0005525">
    <property type="term" value="F:GTP binding"/>
    <property type="evidence" value="ECO:0007669"/>
    <property type="project" value="InterPro"/>
</dbReference>
<keyword evidence="10" id="KW-0067">ATP-binding</keyword>
<dbReference type="InterPro" id="IPR057263">
    <property type="entry name" value="COR-B"/>
</dbReference>
<dbReference type="FunFam" id="3.80.10.10:FF:001164">
    <property type="entry name" value="GH01279p"/>
    <property type="match status" value="1"/>
</dbReference>
<dbReference type="Pfam" id="PF13855">
    <property type="entry name" value="LRR_8"/>
    <property type="match status" value="5"/>
</dbReference>
<comment type="catalytic activity">
    <reaction evidence="14">
        <text>L-seryl-[protein] + ATP = O-phospho-L-seryl-[protein] + ADP + H(+)</text>
        <dbReference type="Rhea" id="RHEA:17989"/>
        <dbReference type="Rhea" id="RHEA-COMP:9863"/>
        <dbReference type="Rhea" id="RHEA-COMP:11604"/>
        <dbReference type="ChEBI" id="CHEBI:15378"/>
        <dbReference type="ChEBI" id="CHEBI:29999"/>
        <dbReference type="ChEBI" id="CHEBI:30616"/>
        <dbReference type="ChEBI" id="CHEBI:83421"/>
        <dbReference type="ChEBI" id="CHEBI:456216"/>
        <dbReference type="EC" id="2.7.11.1"/>
    </reaction>
</comment>
<comment type="catalytic activity">
    <reaction evidence="13">
        <text>L-threonyl-[protein] + ATP = O-phospho-L-threonyl-[protein] + ADP + H(+)</text>
        <dbReference type="Rhea" id="RHEA:46608"/>
        <dbReference type="Rhea" id="RHEA-COMP:11060"/>
        <dbReference type="Rhea" id="RHEA-COMP:11605"/>
        <dbReference type="ChEBI" id="CHEBI:15378"/>
        <dbReference type="ChEBI" id="CHEBI:30013"/>
        <dbReference type="ChEBI" id="CHEBI:30616"/>
        <dbReference type="ChEBI" id="CHEBI:61977"/>
        <dbReference type="ChEBI" id="CHEBI:456216"/>
        <dbReference type="EC" id="2.7.11.1"/>
    </reaction>
</comment>
<evidence type="ECO:0000256" key="3">
    <source>
        <dbReference type="ARBA" id="ARBA00022527"/>
    </source>
</evidence>
<dbReference type="InterPro" id="IPR003591">
    <property type="entry name" value="Leu-rich_rpt_typical-subtyp"/>
</dbReference>
<dbReference type="NCBIfam" id="TIGR00231">
    <property type="entry name" value="small_GTP"/>
    <property type="match status" value="1"/>
</dbReference>
<keyword evidence="8" id="KW-0547">Nucleotide-binding</keyword>
<dbReference type="SUPFAM" id="SSF52058">
    <property type="entry name" value="L domain-like"/>
    <property type="match status" value="2"/>
</dbReference>
<dbReference type="InterPro" id="IPR020859">
    <property type="entry name" value="ROC"/>
</dbReference>
<evidence type="ECO:0000256" key="2">
    <source>
        <dbReference type="ARBA" id="ARBA00012513"/>
    </source>
</evidence>
<evidence type="ECO:0000313" key="17">
    <source>
        <dbReference type="Proteomes" id="UP001185015"/>
    </source>
</evidence>
<evidence type="ECO:0000256" key="9">
    <source>
        <dbReference type="ARBA" id="ARBA00022777"/>
    </source>
</evidence>
<name>A0AA90TY39_9EURY</name>
<dbReference type="FunFam" id="3.80.10.10:FF:000095">
    <property type="entry name" value="LRR receptor-like serine/threonine-protein kinase GSO1"/>
    <property type="match status" value="1"/>
</dbReference>
<comment type="caution">
    <text evidence="16">The sequence shown here is derived from an EMBL/GenBank/DDBJ whole genome shotgun (WGS) entry which is preliminary data.</text>
</comment>
<evidence type="ECO:0000256" key="12">
    <source>
        <dbReference type="ARBA" id="ARBA00023136"/>
    </source>
</evidence>
<dbReference type="GO" id="GO:0016020">
    <property type="term" value="C:membrane"/>
    <property type="evidence" value="ECO:0007669"/>
    <property type="project" value="UniProtKB-SubCell"/>
</dbReference>
<dbReference type="SUPFAM" id="SSF52540">
    <property type="entry name" value="P-loop containing nucleoside triphosphate hydrolases"/>
    <property type="match status" value="1"/>
</dbReference>
<keyword evidence="6" id="KW-0732">Signal</keyword>
<dbReference type="InterPro" id="IPR032675">
    <property type="entry name" value="LRR_dom_sf"/>
</dbReference>
<dbReference type="InterPro" id="IPR036388">
    <property type="entry name" value="WH-like_DNA-bd_sf"/>
</dbReference>
<evidence type="ECO:0000256" key="10">
    <source>
        <dbReference type="ARBA" id="ARBA00022840"/>
    </source>
</evidence>
<evidence type="ECO:0000256" key="13">
    <source>
        <dbReference type="ARBA" id="ARBA00047899"/>
    </source>
</evidence>
<evidence type="ECO:0000256" key="4">
    <source>
        <dbReference type="ARBA" id="ARBA00022614"/>
    </source>
</evidence>
<dbReference type="GO" id="GO:0004674">
    <property type="term" value="F:protein serine/threonine kinase activity"/>
    <property type="evidence" value="ECO:0007669"/>
    <property type="project" value="UniProtKB-KW"/>
</dbReference>
<dbReference type="SMART" id="SM00369">
    <property type="entry name" value="LRR_TYP"/>
    <property type="match status" value="18"/>
</dbReference>
<evidence type="ECO:0000259" key="15">
    <source>
        <dbReference type="PROSITE" id="PS51424"/>
    </source>
</evidence>
<dbReference type="Gene3D" id="3.40.50.300">
    <property type="entry name" value="P-loop containing nucleotide triphosphate hydrolases"/>
    <property type="match status" value="1"/>
</dbReference>
<dbReference type="PROSITE" id="PS51424">
    <property type="entry name" value="ROC"/>
    <property type="match status" value="1"/>
</dbReference>
<dbReference type="InterPro" id="IPR005225">
    <property type="entry name" value="Small_GTP-bd"/>
</dbReference>
<dbReference type="InterPro" id="IPR025875">
    <property type="entry name" value="Leu-rich_rpt_4"/>
</dbReference>
<dbReference type="PROSITE" id="PS51419">
    <property type="entry name" value="RAB"/>
    <property type="match status" value="1"/>
</dbReference>
<dbReference type="PRINTS" id="PR00019">
    <property type="entry name" value="LEURICHRPT"/>
</dbReference>
<dbReference type="Proteomes" id="UP001185015">
    <property type="component" value="Unassembled WGS sequence"/>
</dbReference>
<dbReference type="RefSeq" id="WP_270096392.1">
    <property type="nucleotide sequence ID" value="NZ_JAQFFK010000003.1"/>
</dbReference>
<dbReference type="Pfam" id="PF25497">
    <property type="entry name" value="COR-B"/>
    <property type="match status" value="1"/>
</dbReference>
<keyword evidence="4" id="KW-0433">Leucine-rich repeat</keyword>
<dbReference type="InterPro" id="IPR032171">
    <property type="entry name" value="COR-A"/>
</dbReference>
<dbReference type="Gene3D" id="1.10.10.2200">
    <property type="match status" value="1"/>
</dbReference>
<dbReference type="EC" id="2.7.11.1" evidence="2"/>
<keyword evidence="12" id="KW-0472">Membrane</keyword>
<dbReference type="Gene3D" id="3.30.310.200">
    <property type="match status" value="1"/>
</dbReference>
<evidence type="ECO:0000256" key="14">
    <source>
        <dbReference type="ARBA" id="ARBA00048679"/>
    </source>
</evidence>
<dbReference type="Pfam" id="PF12799">
    <property type="entry name" value="LRR_4"/>
    <property type="match status" value="1"/>
</dbReference>
<evidence type="ECO:0000256" key="1">
    <source>
        <dbReference type="ARBA" id="ARBA00004167"/>
    </source>
</evidence>
<dbReference type="SMART" id="SM00365">
    <property type="entry name" value="LRR_SD22"/>
    <property type="match status" value="18"/>
</dbReference>
<evidence type="ECO:0000256" key="6">
    <source>
        <dbReference type="ARBA" id="ARBA00022729"/>
    </source>
</evidence>
<dbReference type="AlphaFoldDB" id="A0AA90TY39"/>
<evidence type="ECO:0000256" key="7">
    <source>
        <dbReference type="ARBA" id="ARBA00022737"/>
    </source>
</evidence>
<keyword evidence="17" id="KW-1185">Reference proteome</keyword>
<dbReference type="Gene3D" id="1.10.10.10">
    <property type="entry name" value="Winged helix-like DNA-binding domain superfamily/Winged helix DNA-binding domain"/>
    <property type="match status" value="1"/>
</dbReference>
<keyword evidence="7" id="KW-0677">Repeat</keyword>
<dbReference type="SMART" id="SM00364">
    <property type="entry name" value="LRR_BAC"/>
    <property type="match status" value="18"/>
</dbReference>